<dbReference type="InterPro" id="IPR000253">
    <property type="entry name" value="FHA_dom"/>
</dbReference>
<dbReference type="Proteomes" id="UP000574390">
    <property type="component" value="Unassembled WGS sequence"/>
</dbReference>
<organism evidence="2 3">
    <name type="scientific">Perkinsus olseni</name>
    <name type="common">Perkinsus atlanticus</name>
    <dbReference type="NCBI Taxonomy" id="32597"/>
    <lineage>
        <taxon>Eukaryota</taxon>
        <taxon>Sar</taxon>
        <taxon>Alveolata</taxon>
        <taxon>Perkinsozoa</taxon>
        <taxon>Perkinsea</taxon>
        <taxon>Perkinsida</taxon>
        <taxon>Perkinsidae</taxon>
        <taxon>Perkinsus</taxon>
    </lineage>
</organism>
<reference evidence="2 3" key="1">
    <citation type="submission" date="2020-04" db="EMBL/GenBank/DDBJ databases">
        <title>Perkinsus olseni comparative genomics.</title>
        <authorList>
            <person name="Bogema D.R."/>
        </authorList>
    </citation>
    <scope>NUCLEOTIDE SEQUENCE [LARGE SCALE GENOMIC DNA]</scope>
    <source>
        <strain evidence="2">ATCC PRA-205</strain>
    </source>
</reference>
<accession>A0A7J6PQ19</accession>
<gene>
    <name evidence="2" type="ORF">FOZ62_028404</name>
</gene>
<comment type="caution">
    <text evidence="2">The sequence shown here is derived from an EMBL/GenBank/DDBJ whole genome shotgun (WGS) entry which is preliminary data.</text>
</comment>
<feature type="domain" description="FHA" evidence="1">
    <location>
        <begin position="72"/>
        <end position="127"/>
    </location>
</feature>
<feature type="non-terminal residue" evidence="2">
    <location>
        <position position="1"/>
    </location>
</feature>
<evidence type="ECO:0000313" key="2">
    <source>
        <dbReference type="EMBL" id="KAF4698198.1"/>
    </source>
</evidence>
<dbReference type="AlphaFoldDB" id="A0A7J6PQ19"/>
<dbReference type="EMBL" id="JABANM010035320">
    <property type="protein sequence ID" value="KAF4698198.1"/>
    <property type="molecule type" value="Genomic_DNA"/>
</dbReference>
<evidence type="ECO:0000259" key="1">
    <source>
        <dbReference type="PROSITE" id="PS50006"/>
    </source>
</evidence>
<protein>
    <recommendedName>
        <fullName evidence="1">FHA domain-containing protein</fullName>
    </recommendedName>
</protein>
<dbReference type="PROSITE" id="PS50006">
    <property type="entry name" value="FHA_DOMAIN"/>
    <property type="match status" value="1"/>
</dbReference>
<evidence type="ECO:0000313" key="3">
    <source>
        <dbReference type="Proteomes" id="UP000574390"/>
    </source>
</evidence>
<sequence>GPGSLLTDPIAESGALAATHLPAGADPFVERGLKSECSSNGDYDTLKLQWNIVEGDTSPTGSSMEASGNTQLSLGTESGLHQADAVASAGHSYSTRHALVVTQLSHDGYHIRFSFGAKGTYVTSEGVQRSLSIDKDIVEGALYYQYTL</sequence>
<name>A0A7J6PQ19_PEROL</name>
<proteinExistence type="predicted"/>